<evidence type="ECO:0000313" key="4">
    <source>
        <dbReference type="Proteomes" id="UP000001219"/>
    </source>
</evidence>
<dbReference type="InterPro" id="IPR005153">
    <property type="entry name" value="MbtH-like_dom"/>
</dbReference>
<dbReference type="InterPro" id="IPR038020">
    <property type="entry name" value="MbtH-like_sf"/>
</dbReference>
<dbReference type="KEGG" id="gbr:Gbro_3716"/>
<dbReference type="RefSeq" id="WP_012835407.1">
    <property type="nucleotide sequence ID" value="NC_013441.1"/>
</dbReference>
<reference evidence="4" key="1">
    <citation type="submission" date="2009-10" db="EMBL/GenBank/DDBJ databases">
        <title>The complete chromosome of Gordonia bronchialis DSM 43247.</title>
        <authorList>
            <consortium name="US DOE Joint Genome Institute (JGI-PGF)"/>
            <person name="Lucas S."/>
            <person name="Copeland A."/>
            <person name="Lapidus A."/>
            <person name="Glavina del Rio T."/>
            <person name="Dalin E."/>
            <person name="Tice H."/>
            <person name="Bruce D."/>
            <person name="Goodwin L."/>
            <person name="Pitluck S."/>
            <person name="Kyrpides N."/>
            <person name="Mavromatis K."/>
            <person name="Ivanova N."/>
            <person name="Ovchinnikova G."/>
            <person name="Saunders E."/>
            <person name="Brettin T."/>
            <person name="Detter J.C."/>
            <person name="Han C."/>
            <person name="Larimer F."/>
            <person name="Land M."/>
            <person name="Hauser L."/>
            <person name="Markowitz V."/>
            <person name="Cheng J.-F."/>
            <person name="Hugenholtz P."/>
            <person name="Woyke T."/>
            <person name="Wu D."/>
            <person name="Jando M."/>
            <person name="Schneider S."/>
            <person name="Goeker M."/>
            <person name="Klenk H.-P."/>
            <person name="Eisen J.A."/>
        </authorList>
    </citation>
    <scope>NUCLEOTIDE SEQUENCE [LARGE SCALE GENOMIC DNA]</scope>
    <source>
        <strain evidence="4">ATCC 25592 / DSM 43247 / BCRC 13721 / JCM 3198 / KCTC 3076 / NBRC 16047 / NCTC 10667</strain>
    </source>
</reference>
<dbReference type="GO" id="GO:0005829">
    <property type="term" value="C:cytosol"/>
    <property type="evidence" value="ECO:0007669"/>
    <property type="project" value="TreeGrafter"/>
</dbReference>
<name>D0L2J7_GORB4</name>
<dbReference type="STRING" id="526226.Gbro_3716"/>
<feature type="region of interest" description="Disordered" evidence="1">
    <location>
        <begin position="66"/>
        <end position="88"/>
    </location>
</feature>
<dbReference type="HOGENOM" id="CLU_181321_1_0_11"/>
<dbReference type="PANTHER" id="PTHR38444:SF1">
    <property type="entry name" value="ENTEROBACTIN BIOSYNTHESIS PROTEIN YBDZ"/>
    <property type="match status" value="1"/>
</dbReference>
<dbReference type="Proteomes" id="UP000001219">
    <property type="component" value="Chromosome"/>
</dbReference>
<dbReference type="EMBL" id="CP001802">
    <property type="protein sequence ID" value="ACY22900.1"/>
    <property type="molecule type" value="Genomic_DNA"/>
</dbReference>
<dbReference type="GO" id="GO:0019290">
    <property type="term" value="P:siderophore biosynthetic process"/>
    <property type="evidence" value="ECO:0007669"/>
    <property type="project" value="TreeGrafter"/>
</dbReference>
<dbReference type="SMART" id="SM00923">
    <property type="entry name" value="MbtH"/>
    <property type="match status" value="1"/>
</dbReference>
<evidence type="ECO:0000259" key="2">
    <source>
        <dbReference type="SMART" id="SM00923"/>
    </source>
</evidence>
<dbReference type="Gene3D" id="3.90.820.10">
    <property type="entry name" value="Structural Genomics, Unknown Function 30-nov-00 1gh9 Mol_id"/>
    <property type="match status" value="1"/>
</dbReference>
<keyword evidence="4" id="KW-1185">Reference proteome</keyword>
<gene>
    <name evidence="3" type="ordered locus">Gbro_3716</name>
</gene>
<accession>D0L2J7</accession>
<dbReference type="eggNOG" id="COG3251">
    <property type="taxonomic scope" value="Bacteria"/>
</dbReference>
<dbReference type="PANTHER" id="PTHR38444">
    <property type="entry name" value="ENTEROBACTIN BIOSYNTHESIS PROTEIN YBDZ"/>
    <property type="match status" value="1"/>
</dbReference>
<protein>
    <submittedName>
        <fullName evidence="3">MbtH domain protein</fullName>
    </submittedName>
</protein>
<dbReference type="Pfam" id="PF03621">
    <property type="entry name" value="MbtH"/>
    <property type="match status" value="1"/>
</dbReference>
<dbReference type="AlphaFoldDB" id="D0L2J7"/>
<organism evidence="3 4">
    <name type="scientific">Gordonia bronchialis (strain ATCC 25592 / DSM 43247 / BCRC 13721 / JCM 3198 / KCTC 3076 / NBRC 16047 / NCTC 10667)</name>
    <name type="common">Rhodococcus bronchialis</name>
    <dbReference type="NCBI Taxonomy" id="526226"/>
    <lineage>
        <taxon>Bacteria</taxon>
        <taxon>Bacillati</taxon>
        <taxon>Actinomycetota</taxon>
        <taxon>Actinomycetes</taxon>
        <taxon>Mycobacteriales</taxon>
        <taxon>Gordoniaceae</taxon>
        <taxon>Gordonia</taxon>
    </lineage>
</organism>
<feature type="domain" description="MbtH-like" evidence="2">
    <location>
        <begin position="3"/>
        <end position="53"/>
    </location>
</feature>
<reference evidence="3 4" key="2">
    <citation type="journal article" date="2010" name="Stand. Genomic Sci.">
        <title>Complete genome sequence of Gordonia bronchialis type strain (3410).</title>
        <authorList>
            <person name="Ivanova N."/>
            <person name="Sikorski J."/>
            <person name="Jando M."/>
            <person name="Lapidus A."/>
            <person name="Nolan M."/>
            <person name="Lucas S."/>
            <person name="Del Rio T.G."/>
            <person name="Tice H."/>
            <person name="Copeland A."/>
            <person name="Cheng J.F."/>
            <person name="Chen F."/>
            <person name="Bruce D."/>
            <person name="Goodwin L."/>
            <person name="Pitluck S."/>
            <person name="Mavromatis K."/>
            <person name="Ovchinnikova G."/>
            <person name="Pati A."/>
            <person name="Chen A."/>
            <person name="Palaniappan K."/>
            <person name="Land M."/>
            <person name="Hauser L."/>
            <person name="Chang Y.J."/>
            <person name="Jeffries C.D."/>
            <person name="Chain P."/>
            <person name="Saunders E."/>
            <person name="Han C."/>
            <person name="Detter J.C."/>
            <person name="Brettin T."/>
            <person name="Rohde M."/>
            <person name="Goker M."/>
            <person name="Bristow J."/>
            <person name="Eisen J.A."/>
            <person name="Markowitz V."/>
            <person name="Hugenholtz P."/>
            <person name="Klenk H.P."/>
            <person name="Kyrpides N.C."/>
        </authorList>
    </citation>
    <scope>NUCLEOTIDE SEQUENCE [LARGE SCALE GENOMIC DNA]</scope>
    <source>
        <strain evidence="4">ATCC 25592 / DSM 43247 / BCRC 13721 / JCM 3198 / KCTC 3076 / NBRC 16047 / NCTC 10667</strain>
    </source>
</reference>
<evidence type="ECO:0000256" key="1">
    <source>
        <dbReference type="SAM" id="MobiDB-lite"/>
    </source>
</evidence>
<dbReference type="SUPFAM" id="SSF160582">
    <property type="entry name" value="MbtH-like"/>
    <property type="match status" value="1"/>
</dbReference>
<sequence length="88" mass="9593">MTNPFDNTDGVFRVLVNDENQHSLWPDFAPVPDGWRSVHGPAGHDDCLAYVEENWRDMRPASLIRAMEQAGGRSAPTGGGVDGTTPND</sequence>
<dbReference type="InterPro" id="IPR037407">
    <property type="entry name" value="MLP_fam"/>
</dbReference>
<dbReference type="OrthoDB" id="7584480at2"/>
<evidence type="ECO:0000313" key="3">
    <source>
        <dbReference type="EMBL" id="ACY22900.1"/>
    </source>
</evidence>
<proteinExistence type="predicted"/>